<gene>
    <name evidence="13" type="ORF">A1O3_03856</name>
</gene>
<dbReference type="SUPFAM" id="SSF51735">
    <property type="entry name" value="NAD(P)-binding Rossmann-fold domains"/>
    <property type="match status" value="1"/>
</dbReference>
<dbReference type="OrthoDB" id="10267115at2759"/>
<dbReference type="InterPro" id="IPR002347">
    <property type="entry name" value="SDR_fam"/>
</dbReference>
<dbReference type="InterPro" id="IPR045022">
    <property type="entry name" value="KDSR-like"/>
</dbReference>
<evidence type="ECO:0000256" key="5">
    <source>
        <dbReference type="ARBA" id="ARBA00022857"/>
    </source>
</evidence>
<organism evidence="13 14">
    <name type="scientific">Capronia epimyces CBS 606.96</name>
    <dbReference type="NCBI Taxonomy" id="1182542"/>
    <lineage>
        <taxon>Eukaryota</taxon>
        <taxon>Fungi</taxon>
        <taxon>Dikarya</taxon>
        <taxon>Ascomycota</taxon>
        <taxon>Pezizomycotina</taxon>
        <taxon>Eurotiomycetes</taxon>
        <taxon>Chaetothyriomycetidae</taxon>
        <taxon>Chaetothyriales</taxon>
        <taxon>Herpotrichiellaceae</taxon>
        <taxon>Capronia</taxon>
    </lineage>
</organism>
<comment type="pathway">
    <text evidence="3">Sphingolipid metabolism.</text>
</comment>
<comment type="caution">
    <text evidence="13">The sequence shown here is derived from an EMBL/GenBank/DDBJ whole genome shotgun (WGS) entry which is preliminary data.</text>
</comment>
<dbReference type="EC" id="1.1.1.102" evidence="9"/>
<evidence type="ECO:0000256" key="7">
    <source>
        <dbReference type="ARBA" id="ARBA00023002"/>
    </source>
</evidence>
<evidence type="ECO:0000313" key="14">
    <source>
        <dbReference type="Proteomes" id="UP000019478"/>
    </source>
</evidence>
<keyword evidence="7" id="KW-0560">Oxidoreductase</keyword>
<comment type="catalytic activity">
    <reaction evidence="11">
        <text>sphinganine + NADP(+) = 3-oxosphinganine + NADPH + H(+)</text>
        <dbReference type="Rhea" id="RHEA:22640"/>
        <dbReference type="ChEBI" id="CHEBI:15378"/>
        <dbReference type="ChEBI" id="CHEBI:57783"/>
        <dbReference type="ChEBI" id="CHEBI:57817"/>
        <dbReference type="ChEBI" id="CHEBI:58299"/>
        <dbReference type="ChEBI" id="CHEBI:58349"/>
        <dbReference type="EC" id="1.1.1.102"/>
    </reaction>
    <physiologicalReaction direction="right-to-left" evidence="11">
        <dbReference type="Rhea" id="RHEA:22642"/>
    </physiologicalReaction>
</comment>
<evidence type="ECO:0000256" key="9">
    <source>
        <dbReference type="ARBA" id="ARBA00026112"/>
    </source>
</evidence>
<dbReference type="EMBL" id="AMGY01000003">
    <property type="protein sequence ID" value="EXJ86902.1"/>
    <property type="molecule type" value="Genomic_DNA"/>
</dbReference>
<evidence type="ECO:0000256" key="11">
    <source>
        <dbReference type="ARBA" id="ARBA00048930"/>
    </source>
</evidence>
<keyword evidence="8" id="KW-0443">Lipid metabolism</keyword>
<comment type="pathway">
    <text evidence="2">Lipid metabolism; sphingolipid metabolism.</text>
</comment>
<evidence type="ECO:0000256" key="10">
    <source>
        <dbReference type="ARBA" id="ARBA00044737"/>
    </source>
</evidence>
<dbReference type="Pfam" id="PF00106">
    <property type="entry name" value="adh_short"/>
    <property type="match status" value="1"/>
</dbReference>
<dbReference type="eggNOG" id="KOG1210">
    <property type="taxonomic scope" value="Eukaryota"/>
</dbReference>
<evidence type="ECO:0000256" key="12">
    <source>
        <dbReference type="SAM" id="Phobius"/>
    </source>
</evidence>
<evidence type="ECO:0000256" key="6">
    <source>
        <dbReference type="ARBA" id="ARBA00022919"/>
    </source>
</evidence>
<evidence type="ECO:0000256" key="3">
    <source>
        <dbReference type="ARBA" id="ARBA00004991"/>
    </source>
</evidence>
<feature type="transmembrane region" description="Helical" evidence="12">
    <location>
        <begin position="323"/>
        <end position="342"/>
    </location>
</feature>
<dbReference type="Proteomes" id="UP000019478">
    <property type="component" value="Unassembled WGS sequence"/>
</dbReference>
<accession>W9Y289</accession>
<dbReference type="InterPro" id="IPR036291">
    <property type="entry name" value="NAD(P)-bd_dom_sf"/>
</dbReference>
<reference evidence="13 14" key="1">
    <citation type="submission" date="2013-03" db="EMBL/GenBank/DDBJ databases">
        <title>The Genome Sequence of Capronia epimyces CBS 606.96.</title>
        <authorList>
            <consortium name="The Broad Institute Genomics Platform"/>
            <person name="Cuomo C."/>
            <person name="de Hoog S."/>
            <person name="Gorbushina A."/>
            <person name="Walker B."/>
            <person name="Young S.K."/>
            <person name="Zeng Q."/>
            <person name="Gargeya S."/>
            <person name="Fitzgerald M."/>
            <person name="Haas B."/>
            <person name="Abouelleil A."/>
            <person name="Allen A.W."/>
            <person name="Alvarado L."/>
            <person name="Arachchi H.M."/>
            <person name="Berlin A.M."/>
            <person name="Chapman S.B."/>
            <person name="Gainer-Dewar J."/>
            <person name="Goldberg J."/>
            <person name="Griggs A."/>
            <person name="Gujja S."/>
            <person name="Hansen M."/>
            <person name="Howarth C."/>
            <person name="Imamovic A."/>
            <person name="Ireland A."/>
            <person name="Larimer J."/>
            <person name="McCowan C."/>
            <person name="Murphy C."/>
            <person name="Pearson M."/>
            <person name="Poon T.W."/>
            <person name="Priest M."/>
            <person name="Roberts A."/>
            <person name="Saif S."/>
            <person name="Shea T."/>
            <person name="Sisk P."/>
            <person name="Sykes S."/>
            <person name="Wortman J."/>
            <person name="Nusbaum C."/>
            <person name="Birren B."/>
        </authorList>
    </citation>
    <scope>NUCLEOTIDE SEQUENCE [LARGE SCALE GENOMIC DNA]</scope>
    <source>
        <strain evidence="13 14">CBS 606.96</strain>
    </source>
</reference>
<protein>
    <recommendedName>
        <fullName evidence="9">3-dehydrosphinganine reductase</fullName>
        <ecNumber evidence="9">1.1.1.102</ecNumber>
    </recommendedName>
</protein>
<keyword evidence="6" id="KW-0746">Sphingolipid metabolism</keyword>
<keyword evidence="5" id="KW-0521">NADP</keyword>
<sequence length="360" mass="39056">MFISTATATALASIAIAILSLVVFTMFFKQDYFPIDGRTAIVTGGSQGLGLSVAQELASKGANVVIVAQDKAKLERATQAIQARAARPQQQKFLHLSFDLRSPDSAPEILSQVTRWNSGSPPDLIFCCAGNCQPAFFADASIETLRGQMDTIYWSAAYMAHAALNLWKIPTKTSSPSAAPAPPTRHLIFTSSTLAFFPVAGYSPYSPAKAAMRAMVDSLNEEVAVYNGARQSNTGPAPDADIAVHILFPMGIVSPGLENENKMKPELTLMLEKDDKPQQPDEVARILLDRLKAGDYMITTMFLGHLMRGCGMGASVRKNIMDLFWNWLGSLVILFVAPDFVAKCRRWGRERGLHATGPAS</sequence>
<keyword evidence="4" id="KW-0256">Endoplasmic reticulum</keyword>
<dbReference type="GeneID" id="19167981"/>
<dbReference type="GO" id="GO:0047560">
    <property type="term" value="F:3-dehydrosphinganine reductase activity"/>
    <property type="evidence" value="ECO:0007669"/>
    <property type="project" value="UniProtKB-EC"/>
</dbReference>
<dbReference type="PRINTS" id="PR00081">
    <property type="entry name" value="GDHRDH"/>
</dbReference>
<evidence type="ECO:0000256" key="4">
    <source>
        <dbReference type="ARBA" id="ARBA00022824"/>
    </source>
</evidence>
<dbReference type="GO" id="GO:0030148">
    <property type="term" value="P:sphingolipid biosynthetic process"/>
    <property type="evidence" value="ECO:0007669"/>
    <property type="project" value="InterPro"/>
</dbReference>
<dbReference type="HOGENOM" id="CLU_010194_3_0_1"/>
<evidence type="ECO:0000256" key="1">
    <source>
        <dbReference type="ARBA" id="ARBA00004240"/>
    </source>
</evidence>
<dbReference type="RefSeq" id="XP_007732181.1">
    <property type="nucleotide sequence ID" value="XM_007733991.1"/>
</dbReference>
<dbReference type="AlphaFoldDB" id="W9Y289"/>
<dbReference type="Gene3D" id="3.40.50.720">
    <property type="entry name" value="NAD(P)-binding Rossmann-like Domain"/>
    <property type="match status" value="1"/>
</dbReference>
<comment type="function">
    <text evidence="10">Catalyzes the reduction of 3'-oxosphinganine (3-ketodihydrosphingosine/KDS) to sphinganine (dihydrosphingosine/DHS), the second step of de novo sphingolipid biosynthesis.</text>
</comment>
<dbReference type="GO" id="GO:0006666">
    <property type="term" value="P:3-keto-sphinganine metabolic process"/>
    <property type="evidence" value="ECO:0007669"/>
    <property type="project" value="InterPro"/>
</dbReference>
<keyword evidence="12" id="KW-0812">Transmembrane</keyword>
<dbReference type="PANTHER" id="PTHR43550">
    <property type="entry name" value="3-KETODIHYDROSPHINGOSINE REDUCTASE"/>
    <property type="match status" value="1"/>
</dbReference>
<feature type="transmembrane region" description="Helical" evidence="12">
    <location>
        <begin position="6"/>
        <end position="28"/>
    </location>
</feature>
<dbReference type="CDD" id="cd08939">
    <property type="entry name" value="KDSR-like_SDR_c"/>
    <property type="match status" value="1"/>
</dbReference>
<name>W9Y289_9EURO</name>
<evidence type="ECO:0000313" key="13">
    <source>
        <dbReference type="EMBL" id="EXJ86902.1"/>
    </source>
</evidence>
<keyword evidence="12" id="KW-1133">Transmembrane helix</keyword>
<dbReference type="GO" id="GO:0005789">
    <property type="term" value="C:endoplasmic reticulum membrane"/>
    <property type="evidence" value="ECO:0007669"/>
    <property type="project" value="TreeGrafter"/>
</dbReference>
<dbReference type="STRING" id="1182542.W9Y289"/>
<evidence type="ECO:0000256" key="8">
    <source>
        <dbReference type="ARBA" id="ARBA00023098"/>
    </source>
</evidence>
<dbReference type="PANTHER" id="PTHR43550:SF3">
    <property type="entry name" value="3-KETODIHYDROSPHINGOSINE REDUCTASE"/>
    <property type="match status" value="1"/>
</dbReference>
<keyword evidence="14" id="KW-1185">Reference proteome</keyword>
<evidence type="ECO:0000256" key="2">
    <source>
        <dbReference type="ARBA" id="ARBA00004760"/>
    </source>
</evidence>
<comment type="subcellular location">
    <subcellularLocation>
        <location evidence="1">Endoplasmic reticulum</location>
    </subcellularLocation>
</comment>
<proteinExistence type="predicted"/>
<keyword evidence="12" id="KW-0472">Membrane</keyword>